<feature type="domain" description="Histidine kinase" evidence="8">
    <location>
        <begin position="209"/>
        <end position="418"/>
    </location>
</feature>
<accession>A0A1I6YMD1</accession>
<dbReference type="RefSeq" id="WP_090247088.1">
    <property type="nucleotide sequence ID" value="NZ_FPAS01000001.1"/>
</dbReference>
<dbReference type="Gene3D" id="3.30.565.10">
    <property type="entry name" value="Histidine kinase-like ATPase, C-terminal domain"/>
    <property type="match status" value="1"/>
</dbReference>
<dbReference type="STRING" id="477690.SAMN05216474_1017"/>
<gene>
    <name evidence="9" type="ORF">SAMN05216474_1017</name>
</gene>
<feature type="coiled-coil region" evidence="6">
    <location>
        <begin position="179"/>
        <end position="206"/>
    </location>
</feature>
<sequence>MHQKKYILAIVLAVLVLAFNQGYIQYCLNLKNQDAVLINTAGKQRMYSQKILHEYELWYISGTPPADLMDLYREWKLKNEELLEHSLDNKEDDFSTLQNLSHLIETQEPLLKSFPTRANIEQLNSSMQYFLTTMDDLVLEYQHKADEKLSNIRQVEFLLFGLSLLLLFLEFYFVFGPLIRDLTAKSKALKKSYESLAQRKHELEQLTYAISHDIQEPISMFQSLLNRYQKKKKKGEIIFNEKIIDHLNLRISKANKLLSDLLVYTGSRVKHTKESFDLKTLVAEVASKINCHEKIDTSEIHNLKLYGYKSDISLVLEHLLINAITYQSKDRLLQVKIHQEIEDKHCVIKIKDNGIGIAEHKIHTVFNLFKSGDKESAQRTGFGLAFCKKIIEEHGGKIGVSSQLDEGTEFYFRLPLVS</sequence>
<dbReference type="SMART" id="SM00387">
    <property type="entry name" value="HATPase_c"/>
    <property type="match status" value="1"/>
</dbReference>
<dbReference type="PANTHER" id="PTHR43304">
    <property type="entry name" value="PHYTOCHROME-LIKE PROTEIN CPH1"/>
    <property type="match status" value="1"/>
</dbReference>
<dbReference type="Proteomes" id="UP000236454">
    <property type="component" value="Unassembled WGS sequence"/>
</dbReference>
<reference evidence="9 10" key="1">
    <citation type="submission" date="2016-10" db="EMBL/GenBank/DDBJ databases">
        <authorList>
            <person name="de Groot N.N."/>
        </authorList>
    </citation>
    <scope>NUCLEOTIDE SEQUENCE [LARGE SCALE GENOMIC DNA]</scope>
    <source>
        <strain evidence="9 10">CGMCC 1.7005</strain>
    </source>
</reference>
<dbReference type="InterPro" id="IPR042295">
    <property type="entry name" value="NarX-like_N_sf"/>
</dbReference>
<keyword evidence="6" id="KW-0175">Coiled coil</keyword>
<dbReference type="InterPro" id="IPR003594">
    <property type="entry name" value="HATPase_dom"/>
</dbReference>
<evidence type="ECO:0000256" key="7">
    <source>
        <dbReference type="SAM" id="Phobius"/>
    </source>
</evidence>
<dbReference type="AlphaFoldDB" id="A0A1I6YMD1"/>
<dbReference type="PROSITE" id="PS50109">
    <property type="entry name" value="HIS_KIN"/>
    <property type="match status" value="1"/>
</dbReference>
<evidence type="ECO:0000259" key="8">
    <source>
        <dbReference type="PROSITE" id="PS50109"/>
    </source>
</evidence>
<dbReference type="SUPFAM" id="SSF47384">
    <property type="entry name" value="Homodimeric domain of signal transducing histidine kinase"/>
    <property type="match status" value="1"/>
</dbReference>
<keyword evidence="3" id="KW-0597">Phosphoprotein</keyword>
<dbReference type="InterPro" id="IPR005467">
    <property type="entry name" value="His_kinase_dom"/>
</dbReference>
<dbReference type="GO" id="GO:0000155">
    <property type="term" value="F:phosphorelay sensor kinase activity"/>
    <property type="evidence" value="ECO:0007669"/>
    <property type="project" value="InterPro"/>
</dbReference>
<evidence type="ECO:0000256" key="5">
    <source>
        <dbReference type="ARBA" id="ARBA00022777"/>
    </source>
</evidence>
<evidence type="ECO:0000313" key="10">
    <source>
        <dbReference type="Proteomes" id="UP000236454"/>
    </source>
</evidence>
<evidence type="ECO:0000256" key="4">
    <source>
        <dbReference type="ARBA" id="ARBA00022679"/>
    </source>
</evidence>
<dbReference type="PRINTS" id="PR00344">
    <property type="entry name" value="BCTRLSENSOR"/>
</dbReference>
<dbReference type="Pfam" id="PF02518">
    <property type="entry name" value="HATPase_c"/>
    <property type="match status" value="1"/>
</dbReference>
<name>A0A1I6YMD1_9FLAO</name>
<dbReference type="EC" id="2.7.13.3" evidence="2"/>
<evidence type="ECO:0000256" key="6">
    <source>
        <dbReference type="SAM" id="Coils"/>
    </source>
</evidence>
<keyword evidence="7" id="KW-0472">Membrane</keyword>
<keyword evidence="7" id="KW-1133">Transmembrane helix</keyword>
<dbReference type="OrthoDB" id="9781208at2"/>
<keyword evidence="5 9" id="KW-0418">Kinase</keyword>
<evidence type="ECO:0000256" key="3">
    <source>
        <dbReference type="ARBA" id="ARBA00022553"/>
    </source>
</evidence>
<dbReference type="PANTHER" id="PTHR43304:SF1">
    <property type="entry name" value="PAC DOMAIN-CONTAINING PROTEIN"/>
    <property type="match status" value="1"/>
</dbReference>
<keyword evidence="7" id="KW-0812">Transmembrane</keyword>
<keyword evidence="4" id="KW-0808">Transferase</keyword>
<keyword evidence="10" id="KW-1185">Reference proteome</keyword>
<evidence type="ECO:0000256" key="1">
    <source>
        <dbReference type="ARBA" id="ARBA00000085"/>
    </source>
</evidence>
<dbReference type="InterPro" id="IPR004358">
    <property type="entry name" value="Sig_transdc_His_kin-like_C"/>
</dbReference>
<evidence type="ECO:0000313" key="9">
    <source>
        <dbReference type="EMBL" id="SFT51587.1"/>
    </source>
</evidence>
<dbReference type="InterPro" id="IPR036097">
    <property type="entry name" value="HisK_dim/P_sf"/>
</dbReference>
<dbReference type="Gene3D" id="1.20.120.960">
    <property type="entry name" value="Histidine kinase NarX, sensor domain"/>
    <property type="match status" value="1"/>
</dbReference>
<dbReference type="InterPro" id="IPR052162">
    <property type="entry name" value="Sensor_kinase/Photoreceptor"/>
</dbReference>
<dbReference type="InterPro" id="IPR036890">
    <property type="entry name" value="HATPase_C_sf"/>
</dbReference>
<proteinExistence type="predicted"/>
<feature type="transmembrane region" description="Helical" evidence="7">
    <location>
        <begin position="157"/>
        <end position="179"/>
    </location>
</feature>
<dbReference type="EMBL" id="FPAS01000001">
    <property type="protein sequence ID" value="SFT51587.1"/>
    <property type="molecule type" value="Genomic_DNA"/>
</dbReference>
<protein>
    <recommendedName>
        <fullName evidence="2">histidine kinase</fullName>
        <ecNumber evidence="2">2.7.13.3</ecNumber>
    </recommendedName>
</protein>
<evidence type="ECO:0000256" key="2">
    <source>
        <dbReference type="ARBA" id="ARBA00012438"/>
    </source>
</evidence>
<comment type="catalytic activity">
    <reaction evidence="1">
        <text>ATP + protein L-histidine = ADP + protein N-phospho-L-histidine.</text>
        <dbReference type="EC" id="2.7.13.3"/>
    </reaction>
</comment>
<organism evidence="9 10">
    <name type="scientific">Lishizhenia tianjinensis</name>
    <dbReference type="NCBI Taxonomy" id="477690"/>
    <lineage>
        <taxon>Bacteria</taxon>
        <taxon>Pseudomonadati</taxon>
        <taxon>Bacteroidota</taxon>
        <taxon>Flavobacteriia</taxon>
        <taxon>Flavobacteriales</taxon>
        <taxon>Crocinitomicaceae</taxon>
        <taxon>Lishizhenia</taxon>
    </lineage>
</organism>
<dbReference type="SUPFAM" id="SSF55874">
    <property type="entry name" value="ATPase domain of HSP90 chaperone/DNA topoisomerase II/histidine kinase"/>
    <property type="match status" value="1"/>
</dbReference>